<dbReference type="AlphaFoldDB" id="A0A1J5RNE8"/>
<keyword evidence="1" id="KW-0472">Membrane</keyword>
<feature type="transmembrane region" description="Helical" evidence="1">
    <location>
        <begin position="110"/>
        <end position="131"/>
    </location>
</feature>
<evidence type="ECO:0000256" key="1">
    <source>
        <dbReference type="SAM" id="Phobius"/>
    </source>
</evidence>
<proteinExistence type="predicted"/>
<sequence>MARVAVHARPSPSSPINPDPWAAQRLLGVSGASAQSIPMPKPYYETSSPAASSSAVSPAVANRRVQASARWFYWIAGLSLLNSLIHQFGGGVTFLFGLGVTQLLDVFFRSIPAVSYTLDVLPLGFFVLMGFFATKGRIWAFIVGGVAYLLDGLVYVTLGLWLPALFHVFVLFSILFGVRELARVRALERTAGSASGTPPPVTPAP</sequence>
<dbReference type="EMBL" id="MLJW01000138">
    <property type="protein sequence ID" value="OIQ97090.1"/>
    <property type="molecule type" value="Genomic_DNA"/>
</dbReference>
<name>A0A1J5RNE8_9ZZZZ</name>
<protein>
    <submittedName>
        <fullName evidence="2">Uncharacterized protein</fullName>
    </submittedName>
</protein>
<feature type="transmembrane region" description="Helical" evidence="1">
    <location>
        <begin position="71"/>
        <end position="98"/>
    </location>
</feature>
<feature type="transmembrane region" description="Helical" evidence="1">
    <location>
        <begin position="138"/>
        <end position="158"/>
    </location>
</feature>
<evidence type="ECO:0000313" key="2">
    <source>
        <dbReference type="EMBL" id="OIQ97090.1"/>
    </source>
</evidence>
<comment type="caution">
    <text evidence="2">The sequence shown here is derived from an EMBL/GenBank/DDBJ whole genome shotgun (WGS) entry which is preliminary data.</text>
</comment>
<gene>
    <name evidence="2" type="ORF">GALL_209150</name>
</gene>
<accession>A0A1J5RNE8</accession>
<feature type="transmembrane region" description="Helical" evidence="1">
    <location>
        <begin position="164"/>
        <end position="182"/>
    </location>
</feature>
<keyword evidence="1" id="KW-1133">Transmembrane helix</keyword>
<organism evidence="2">
    <name type="scientific">mine drainage metagenome</name>
    <dbReference type="NCBI Taxonomy" id="410659"/>
    <lineage>
        <taxon>unclassified sequences</taxon>
        <taxon>metagenomes</taxon>
        <taxon>ecological metagenomes</taxon>
    </lineage>
</organism>
<reference evidence="2" key="1">
    <citation type="submission" date="2016-10" db="EMBL/GenBank/DDBJ databases">
        <title>Sequence of Gallionella enrichment culture.</title>
        <authorList>
            <person name="Poehlein A."/>
            <person name="Muehling M."/>
            <person name="Daniel R."/>
        </authorList>
    </citation>
    <scope>NUCLEOTIDE SEQUENCE</scope>
</reference>
<keyword evidence="1" id="KW-0812">Transmembrane</keyword>